<sequence>MDKRYQVFVSSTFLDLEHEREIAVQTLMKMNCIPSGMELFPAVDIEQFEFIKTVINDCDYYLLIIGGKYGSMTEEGVSYTEKEYDYAIEKGIKVIAFLHKNPEKLPMEDSEVSEKTIEKLKAFRKKVSKARLVEFWENKDQLAGMVALGITSVSRMYPAIGWVRADKTSTFESLEENNALRKKNSELEEKLIKFKESTPSNSHNRGKLATLDSTLEISVVDVNANVILNENVSWSAILKCIATIVFNPISEYYVSNEITNLCLKHNETVTIPTHARLSPQDFNTIKVQFYALGYITMRDERDPDDGEYYLAWEATEEGKRIILDLVAIKA</sequence>
<name>A0ABY1HE64_9GAMM</name>
<dbReference type="Proteomes" id="UP000182660">
    <property type="component" value="Unassembled WGS sequence"/>
</dbReference>
<dbReference type="Pfam" id="PF13271">
    <property type="entry name" value="DUF4062"/>
    <property type="match status" value="1"/>
</dbReference>
<dbReference type="RefSeq" id="WP_075472497.1">
    <property type="nucleotide sequence ID" value="NZ_CAWQZC010000153.1"/>
</dbReference>
<dbReference type="EMBL" id="FPLJ01000060">
    <property type="protein sequence ID" value="SGY93896.1"/>
    <property type="molecule type" value="Genomic_DNA"/>
</dbReference>
<dbReference type="GeneID" id="61296499"/>
<keyword evidence="3" id="KW-1185">Reference proteome</keyword>
<evidence type="ECO:0000313" key="2">
    <source>
        <dbReference type="EMBL" id="SGY93896.1"/>
    </source>
</evidence>
<proteinExistence type="predicted"/>
<protein>
    <recommendedName>
        <fullName evidence="1">DUF4062 domain-containing protein</fullName>
    </recommendedName>
</protein>
<feature type="domain" description="DUF4062" evidence="1">
    <location>
        <begin position="6"/>
        <end position="87"/>
    </location>
</feature>
<comment type="caution">
    <text evidence="2">The sequence shown here is derived from an EMBL/GenBank/DDBJ whole genome shotgun (WGS) entry which is preliminary data.</text>
</comment>
<evidence type="ECO:0000313" key="3">
    <source>
        <dbReference type="Proteomes" id="UP000182660"/>
    </source>
</evidence>
<gene>
    <name evidence="2" type="ORF">MT2528_2662</name>
</gene>
<accession>A0ABY1HE64</accession>
<reference evidence="2 3" key="1">
    <citation type="submission" date="2016-11" db="EMBL/GenBank/DDBJ databases">
        <authorList>
            <person name="Klemetsen T."/>
        </authorList>
    </citation>
    <scope>NUCLEOTIDE SEQUENCE [LARGE SCALE GENOMIC DNA]</scope>
    <source>
        <strain evidence="2">MT 2528</strain>
    </source>
</reference>
<evidence type="ECO:0000259" key="1">
    <source>
        <dbReference type="Pfam" id="PF13271"/>
    </source>
</evidence>
<organism evidence="2 3">
    <name type="scientific">Moritella viscosa</name>
    <dbReference type="NCBI Taxonomy" id="80854"/>
    <lineage>
        <taxon>Bacteria</taxon>
        <taxon>Pseudomonadati</taxon>
        <taxon>Pseudomonadota</taxon>
        <taxon>Gammaproteobacteria</taxon>
        <taxon>Alteromonadales</taxon>
        <taxon>Moritellaceae</taxon>
        <taxon>Moritella</taxon>
    </lineage>
</organism>
<dbReference type="InterPro" id="IPR025139">
    <property type="entry name" value="DUF4062"/>
</dbReference>